<comment type="caution">
    <text evidence="16">The sequence shown here is derived from an EMBL/GenBank/DDBJ whole genome shotgun (WGS) entry which is preliminary data.</text>
</comment>
<dbReference type="PANTHER" id="PTHR21256">
    <property type="entry name" value="HISTIDINOL DEHYDROGENASE HDH"/>
    <property type="match status" value="1"/>
</dbReference>
<evidence type="ECO:0000256" key="14">
    <source>
        <dbReference type="RuleBase" id="RU004175"/>
    </source>
</evidence>
<feature type="binding site" evidence="12">
    <location>
        <position position="368"/>
    </location>
    <ligand>
        <name>Zn(2+)</name>
        <dbReference type="ChEBI" id="CHEBI:29105"/>
    </ligand>
</feature>
<dbReference type="InterPro" id="IPR016161">
    <property type="entry name" value="Ald_DH/histidinol_DH"/>
</dbReference>
<evidence type="ECO:0000256" key="15">
    <source>
        <dbReference type="SAM" id="MobiDB-lite"/>
    </source>
</evidence>
<feature type="binding site" evidence="12">
    <location>
        <position position="265"/>
    </location>
    <ligand>
        <name>substrate</name>
    </ligand>
</feature>
<evidence type="ECO:0000256" key="8">
    <source>
        <dbReference type="ARBA" id="ARBA00023002"/>
    </source>
</evidence>
<protein>
    <recommendedName>
        <fullName evidence="5 12">Histidinol dehydrogenase</fullName>
        <shortName evidence="12">HDH</shortName>
        <ecNumber evidence="4 12">1.1.1.23</ecNumber>
    </recommendedName>
</protein>
<dbReference type="NCBIfam" id="TIGR00069">
    <property type="entry name" value="hisD"/>
    <property type="match status" value="1"/>
</dbReference>
<evidence type="ECO:0000256" key="7">
    <source>
        <dbReference type="ARBA" id="ARBA00022833"/>
    </source>
</evidence>
<evidence type="ECO:0000256" key="5">
    <source>
        <dbReference type="ARBA" id="ARBA00016531"/>
    </source>
</evidence>
<evidence type="ECO:0000256" key="1">
    <source>
        <dbReference type="ARBA" id="ARBA00003850"/>
    </source>
</evidence>
<comment type="function">
    <text evidence="1 12">Catalyzes the sequential NAD-dependent oxidations of L-histidinol to L-histidinaldehyde and then to L-histidine.</text>
</comment>
<keyword evidence="8 12" id="KW-0560">Oxidoreductase</keyword>
<feature type="binding site" evidence="12">
    <location>
        <position position="268"/>
    </location>
    <ligand>
        <name>substrate</name>
    </ligand>
</feature>
<dbReference type="HAMAP" id="MF_01024">
    <property type="entry name" value="HisD"/>
    <property type="match status" value="1"/>
</dbReference>
<evidence type="ECO:0000256" key="11">
    <source>
        <dbReference type="ARBA" id="ARBA00049489"/>
    </source>
</evidence>
<dbReference type="RefSeq" id="WP_425562421.1">
    <property type="nucleotide sequence ID" value="NZ_BAAAYX010000020.1"/>
</dbReference>
<dbReference type="Proteomes" id="UP001500051">
    <property type="component" value="Unassembled WGS sequence"/>
</dbReference>
<evidence type="ECO:0000256" key="4">
    <source>
        <dbReference type="ARBA" id="ARBA00012965"/>
    </source>
</evidence>
<dbReference type="Pfam" id="PF00815">
    <property type="entry name" value="Histidinol_dh"/>
    <property type="match status" value="1"/>
</dbReference>
<evidence type="ECO:0000256" key="3">
    <source>
        <dbReference type="ARBA" id="ARBA00010178"/>
    </source>
</evidence>
<keyword evidence="17" id="KW-1185">Reference proteome</keyword>
<dbReference type="PIRSF" id="PIRSF000099">
    <property type="entry name" value="Histidinol_dh"/>
    <property type="match status" value="1"/>
</dbReference>
<feature type="binding site" evidence="12">
    <location>
        <position position="132"/>
    </location>
    <ligand>
        <name>NAD(+)</name>
        <dbReference type="ChEBI" id="CHEBI:57540"/>
    </ligand>
</feature>
<name>A0ABP7EAM7_9ACTN</name>
<reference evidence="17" key="1">
    <citation type="journal article" date="2019" name="Int. J. Syst. Evol. Microbiol.">
        <title>The Global Catalogue of Microorganisms (GCM) 10K type strain sequencing project: providing services to taxonomists for standard genome sequencing and annotation.</title>
        <authorList>
            <consortium name="The Broad Institute Genomics Platform"/>
            <consortium name="The Broad Institute Genome Sequencing Center for Infectious Disease"/>
            <person name="Wu L."/>
            <person name="Ma J."/>
        </authorList>
    </citation>
    <scope>NUCLEOTIDE SEQUENCE [LARGE SCALE GENOMIC DNA]</scope>
    <source>
        <strain evidence="17">JCM 16548</strain>
    </source>
</reference>
<feature type="binding site" evidence="12">
    <location>
        <position position="243"/>
    </location>
    <ligand>
        <name>substrate</name>
    </ligand>
</feature>
<dbReference type="PROSITE" id="PS00611">
    <property type="entry name" value="HISOL_DEHYDROGENASE"/>
    <property type="match status" value="1"/>
</dbReference>
<evidence type="ECO:0000256" key="12">
    <source>
        <dbReference type="HAMAP-Rule" id="MF_01024"/>
    </source>
</evidence>
<feature type="binding site" evidence="12">
    <location>
        <position position="265"/>
    </location>
    <ligand>
        <name>Zn(2+)</name>
        <dbReference type="ChEBI" id="CHEBI:29105"/>
    </ligand>
</feature>
<comment type="pathway">
    <text evidence="2 12">Amino-acid biosynthesis; L-histidine biosynthesis; L-histidine from 5-phospho-alpha-D-ribose 1-diphosphate: step 9/9.</text>
</comment>
<evidence type="ECO:0000256" key="13">
    <source>
        <dbReference type="PIRNR" id="PIRNR000099"/>
    </source>
</evidence>
<feature type="binding site" evidence="12">
    <location>
        <position position="427"/>
    </location>
    <ligand>
        <name>Zn(2+)</name>
        <dbReference type="ChEBI" id="CHEBI:29105"/>
    </ligand>
</feature>
<dbReference type="Gene3D" id="3.40.50.1980">
    <property type="entry name" value="Nitrogenase molybdenum iron protein domain"/>
    <property type="match status" value="2"/>
</dbReference>
<dbReference type="EC" id="1.1.1.23" evidence="4 12"/>
<keyword evidence="7 12" id="KW-0862">Zinc</keyword>
<keyword evidence="10 12" id="KW-0368">Histidine biosynthesis</keyword>
<comment type="similarity">
    <text evidence="3 12 13 14">Belongs to the histidinol dehydrogenase family.</text>
</comment>
<dbReference type="InterPro" id="IPR022695">
    <property type="entry name" value="Histidinol_DH_monofunct"/>
</dbReference>
<dbReference type="PRINTS" id="PR00083">
    <property type="entry name" value="HOLDHDRGNASE"/>
</dbReference>
<keyword evidence="9 12" id="KW-0520">NAD</keyword>
<evidence type="ECO:0000256" key="6">
    <source>
        <dbReference type="ARBA" id="ARBA00022723"/>
    </source>
</evidence>
<dbReference type="CDD" id="cd06572">
    <property type="entry name" value="Histidinol_dh"/>
    <property type="match status" value="1"/>
</dbReference>
<feature type="region of interest" description="Disordered" evidence="15">
    <location>
        <begin position="429"/>
        <end position="448"/>
    </location>
</feature>
<feature type="binding site" evidence="12">
    <location>
        <position position="268"/>
    </location>
    <ligand>
        <name>Zn(2+)</name>
        <dbReference type="ChEBI" id="CHEBI:29105"/>
    </ligand>
</feature>
<evidence type="ECO:0000256" key="10">
    <source>
        <dbReference type="ARBA" id="ARBA00023102"/>
    </source>
</evidence>
<dbReference type="Gene3D" id="1.20.5.1300">
    <property type="match status" value="1"/>
</dbReference>
<evidence type="ECO:0000313" key="16">
    <source>
        <dbReference type="EMBL" id="GAA3715725.1"/>
    </source>
</evidence>
<keyword evidence="6 12" id="KW-0479">Metal-binding</keyword>
<evidence type="ECO:0000313" key="17">
    <source>
        <dbReference type="Proteomes" id="UP001500051"/>
    </source>
</evidence>
<feature type="binding site" evidence="12">
    <location>
        <position position="368"/>
    </location>
    <ligand>
        <name>substrate</name>
    </ligand>
</feature>
<feature type="active site" description="Proton acceptor" evidence="12">
    <location>
        <position position="334"/>
    </location>
</feature>
<keyword evidence="12" id="KW-0028">Amino-acid biosynthesis</keyword>
<sequence>MLRVIDLRDRLASGEQLDYAALVPRAEFDVDAAVEVVRPICDDVAVRGVSALRHWSDRFDHVVPEEFRVPAADLAAAVEQLDPEVRAAFEVAIDRRRRVSAAELGETSTTVELAPGAVVTQRMIPVNRVGLYVPGGLAALASSVIMNVVPAQVAGVASLAVASPPQVDFDGLPHPNILALCHLLGVEEVYAVGGAQAVAMFAYGVEDLCPKVDLVTGPGNIYVVAAKRLLKGLVNIDSEAGTTEIAILADAEAEPVHVAADLISQAEHDPAAAAVLVTDAPGLADAVQAELAAQVPEAKHAERITTALGGHQSAVVLVDDLDQGIDVVNAYAAEHLELHTVDAAGVASRITNAGAIFVGTWSPVSLGDYCAGSTHVLPTAGCACHSSGLNVKSFLKAVNVISYDRAALSEVARHVEVFAESEDLPAHGAAVSRRFPGDASGRRRPGQE</sequence>
<organism evidence="16 17">
    <name type="scientific">Microlunatus aurantiacus</name>
    <dbReference type="NCBI Taxonomy" id="446786"/>
    <lineage>
        <taxon>Bacteria</taxon>
        <taxon>Bacillati</taxon>
        <taxon>Actinomycetota</taxon>
        <taxon>Actinomycetes</taxon>
        <taxon>Propionibacteriales</taxon>
        <taxon>Propionibacteriaceae</taxon>
        <taxon>Microlunatus</taxon>
    </lineage>
</organism>
<dbReference type="InterPro" id="IPR001692">
    <property type="entry name" value="Histidinol_DH_CS"/>
</dbReference>
<feature type="binding site" evidence="12">
    <location>
        <position position="335"/>
    </location>
    <ligand>
        <name>substrate</name>
    </ligand>
</feature>
<dbReference type="EMBL" id="BAAAYX010000020">
    <property type="protein sequence ID" value="GAA3715725.1"/>
    <property type="molecule type" value="Genomic_DNA"/>
</dbReference>
<dbReference type="InterPro" id="IPR012131">
    <property type="entry name" value="Hstdl_DH"/>
</dbReference>
<evidence type="ECO:0000256" key="9">
    <source>
        <dbReference type="ARBA" id="ARBA00023027"/>
    </source>
</evidence>
<proteinExistence type="inferred from homology"/>
<feature type="binding site" evidence="12">
    <location>
        <position position="427"/>
    </location>
    <ligand>
        <name>substrate</name>
    </ligand>
</feature>
<gene>
    <name evidence="16" type="primary">hisD_3</name>
    <name evidence="12" type="synonym">hisD</name>
    <name evidence="16" type="ORF">GCM10022204_39130</name>
</gene>
<dbReference type="SUPFAM" id="SSF53720">
    <property type="entry name" value="ALDH-like"/>
    <property type="match status" value="1"/>
</dbReference>
<evidence type="ECO:0000256" key="2">
    <source>
        <dbReference type="ARBA" id="ARBA00004940"/>
    </source>
</evidence>
<comment type="catalytic activity">
    <reaction evidence="11 12">
        <text>L-histidinol + 2 NAD(+) + H2O = L-histidine + 2 NADH + 3 H(+)</text>
        <dbReference type="Rhea" id="RHEA:20641"/>
        <dbReference type="ChEBI" id="CHEBI:15377"/>
        <dbReference type="ChEBI" id="CHEBI:15378"/>
        <dbReference type="ChEBI" id="CHEBI:57540"/>
        <dbReference type="ChEBI" id="CHEBI:57595"/>
        <dbReference type="ChEBI" id="CHEBI:57699"/>
        <dbReference type="ChEBI" id="CHEBI:57945"/>
        <dbReference type="EC" id="1.1.1.23"/>
    </reaction>
</comment>
<accession>A0ABP7EAM7</accession>
<dbReference type="PANTHER" id="PTHR21256:SF2">
    <property type="entry name" value="HISTIDINE BIOSYNTHESIS TRIFUNCTIONAL PROTEIN"/>
    <property type="match status" value="1"/>
</dbReference>
<feature type="binding site" evidence="12">
    <location>
        <position position="196"/>
    </location>
    <ligand>
        <name>NAD(+)</name>
        <dbReference type="ChEBI" id="CHEBI:57540"/>
    </ligand>
</feature>
<comment type="cofactor">
    <cofactor evidence="12">
        <name>Zn(2+)</name>
        <dbReference type="ChEBI" id="CHEBI:29105"/>
    </cofactor>
    <text evidence="12">Binds 1 zinc ion per subunit.</text>
</comment>
<feature type="binding site" evidence="12">
    <location>
        <position position="422"/>
    </location>
    <ligand>
        <name>substrate</name>
    </ligand>
</feature>
<feature type="binding site" evidence="12">
    <location>
        <position position="220"/>
    </location>
    <ligand>
        <name>NAD(+)</name>
        <dbReference type="ChEBI" id="CHEBI:57540"/>
    </ligand>
</feature>
<feature type="active site" description="Proton acceptor" evidence="12">
    <location>
        <position position="335"/>
    </location>
</feature>